<feature type="compositionally biased region" description="Polar residues" evidence="1">
    <location>
        <begin position="58"/>
        <end position="73"/>
    </location>
</feature>
<dbReference type="AlphaFoldDB" id="A0AAW2ZG11"/>
<feature type="region of interest" description="Disordered" evidence="1">
    <location>
        <begin position="110"/>
        <end position="149"/>
    </location>
</feature>
<evidence type="ECO:0000313" key="3">
    <source>
        <dbReference type="Proteomes" id="UP001431209"/>
    </source>
</evidence>
<dbReference type="Proteomes" id="UP001431209">
    <property type="component" value="Unassembled WGS sequence"/>
</dbReference>
<feature type="region of interest" description="Disordered" evidence="1">
    <location>
        <begin position="33"/>
        <end position="73"/>
    </location>
</feature>
<feature type="region of interest" description="Disordered" evidence="1">
    <location>
        <begin position="249"/>
        <end position="291"/>
    </location>
</feature>
<reference evidence="2 3" key="1">
    <citation type="submission" date="2024-03" db="EMBL/GenBank/DDBJ databases">
        <title>The Acrasis kona genome and developmental transcriptomes reveal deep origins of eukaryotic multicellular pathways.</title>
        <authorList>
            <person name="Sheikh S."/>
            <person name="Fu C.-J."/>
            <person name="Brown M.W."/>
            <person name="Baldauf S.L."/>
        </authorList>
    </citation>
    <scope>NUCLEOTIDE SEQUENCE [LARGE SCALE GENOMIC DNA]</scope>
    <source>
        <strain evidence="2 3">ATCC MYA-3509</strain>
    </source>
</reference>
<comment type="caution">
    <text evidence="2">The sequence shown here is derived from an EMBL/GenBank/DDBJ whole genome shotgun (WGS) entry which is preliminary data.</text>
</comment>
<feature type="compositionally biased region" description="Acidic residues" evidence="1">
    <location>
        <begin position="126"/>
        <end position="148"/>
    </location>
</feature>
<feature type="region of interest" description="Disordered" evidence="1">
    <location>
        <begin position="174"/>
        <end position="225"/>
    </location>
</feature>
<feature type="compositionally biased region" description="Basic and acidic residues" evidence="1">
    <location>
        <begin position="110"/>
        <end position="121"/>
    </location>
</feature>
<name>A0AAW2ZG11_9EUKA</name>
<keyword evidence="3" id="KW-1185">Reference proteome</keyword>
<evidence type="ECO:0000313" key="2">
    <source>
        <dbReference type="EMBL" id="KAL0487671.1"/>
    </source>
</evidence>
<accession>A0AAW2ZG11</accession>
<gene>
    <name evidence="2" type="ORF">AKO1_008729</name>
</gene>
<dbReference type="EMBL" id="JAOPGA020001361">
    <property type="protein sequence ID" value="KAL0487671.1"/>
    <property type="molecule type" value="Genomic_DNA"/>
</dbReference>
<feature type="compositionally biased region" description="Basic and acidic residues" evidence="1">
    <location>
        <begin position="249"/>
        <end position="265"/>
    </location>
</feature>
<proteinExistence type="predicted"/>
<sequence>MGSVNEGDISQAVYNERTNSLIDVDSGVETYLPETSGLARSKSRSQLMTRESMRSQRSKSPISTEPTHRSNISTFSGLVMVDVQPKQEEKKVELRKLGVFESALLLKKEAEASTTKQKEEQPQLEVYDEVNDDLEEEEDDDDDLDDLDENLREIIMEEKAEKLSKQQNNLIVNIDDNVPQPKPSKSQQYKSNQATSGIKDAIRSRSIDIRGGLHPSSKQVPLPDRVEEEFDDETMEKIMNDFHLELAPNDDVHHDDVEGKQEKKQSPQQSSTQPDLTPSEEVPTSDNNQETVFNCSFGEEFLKMDEYNEKNITRTPSNTTPMDSTYTRSINTPATDADFFDYQDDDNNTNSANINGMIDDEDHDFMTPSLSQLKEEIHAQLLLEEAAIKRKQLGLQLHQLANRPKESNQVIDENAKVLQNFFEMQDNLNDPNGHDRSAPIEQLILPDAAQKKKKENKSILSHGVPVSEENKKIVTTMVITNYGLQKTESPVRRLVVSVPTDKPSSDGSIRSHSSLEARNSYFLHDDKRKGLHPEVVNFARFDDSKKRRSREKVPEDLSEFKNVLPRLSPNLHHHM</sequence>
<evidence type="ECO:0000256" key="1">
    <source>
        <dbReference type="SAM" id="MobiDB-lite"/>
    </source>
</evidence>
<organism evidence="2 3">
    <name type="scientific">Acrasis kona</name>
    <dbReference type="NCBI Taxonomy" id="1008807"/>
    <lineage>
        <taxon>Eukaryota</taxon>
        <taxon>Discoba</taxon>
        <taxon>Heterolobosea</taxon>
        <taxon>Tetramitia</taxon>
        <taxon>Eutetramitia</taxon>
        <taxon>Acrasidae</taxon>
        <taxon>Acrasis</taxon>
    </lineage>
</organism>
<protein>
    <submittedName>
        <fullName evidence="2">Uncharacterized protein</fullName>
    </submittedName>
</protein>
<feature type="compositionally biased region" description="Polar residues" evidence="1">
    <location>
        <begin position="282"/>
        <end position="291"/>
    </location>
</feature>
<feature type="compositionally biased region" description="Polar residues" evidence="1">
    <location>
        <begin position="183"/>
        <end position="196"/>
    </location>
</feature>